<keyword evidence="10" id="KW-1185">Reference proteome</keyword>
<proteinExistence type="inferred from homology"/>
<dbReference type="AlphaFoldDB" id="A0A1E5SYV6"/>
<evidence type="ECO:0000259" key="8">
    <source>
        <dbReference type="PROSITE" id="PS50059"/>
    </source>
</evidence>
<keyword evidence="4 5" id="KW-0413">Isomerase</keyword>
<dbReference type="InterPro" id="IPR046357">
    <property type="entry name" value="PPIase_dom_sf"/>
</dbReference>
<reference evidence="9 10" key="1">
    <citation type="submission" date="2016-08" db="EMBL/GenBank/DDBJ databases">
        <title>Draft genome of Fabibacter sp. strain SK-8.</title>
        <authorList>
            <person name="Wong S.-K."/>
            <person name="Hamasaki K."/>
            <person name="Yoshizawa S."/>
        </authorList>
    </citation>
    <scope>NUCLEOTIDE SEQUENCE [LARGE SCALE GENOMIC DNA]</scope>
    <source>
        <strain evidence="9 10">SK-8</strain>
    </source>
</reference>
<sequence length="269" mass="29963">MFKKTVNILFAGLILAGFSLTSACDGSGSSTSSSDTTFLESGVKFTYLEKGNGPKVDSLKRVTTHINLMVGNDTVWSTREPGQDVFKFFAKKTSLIDGFDEAVMYAKEGDRLSIIVPPELGYKDKPNGPIPANSTLHFDITFLEVENPKQFLSEVLIPVYQANGVEGMIEHYKGLDADSASYYLDMEEWYKVSNTIYRTGEFKDGVVLWDYVLNEVKDLRGYYLMAQAHQNLDQIDDAISCLETGIEVANDTTGMGFVKSYLEQLNNLK</sequence>
<evidence type="ECO:0000256" key="6">
    <source>
        <dbReference type="RuleBase" id="RU003915"/>
    </source>
</evidence>
<dbReference type="EMBL" id="MDGQ01000005">
    <property type="protein sequence ID" value="OEK04318.1"/>
    <property type="molecule type" value="Genomic_DNA"/>
</dbReference>
<comment type="catalytic activity">
    <reaction evidence="1 5 6">
        <text>[protein]-peptidylproline (omega=180) = [protein]-peptidylproline (omega=0)</text>
        <dbReference type="Rhea" id="RHEA:16237"/>
        <dbReference type="Rhea" id="RHEA-COMP:10747"/>
        <dbReference type="Rhea" id="RHEA-COMP:10748"/>
        <dbReference type="ChEBI" id="CHEBI:83833"/>
        <dbReference type="ChEBI" id="CHEBI:83834"/>
        <dbReference type="EC" id="5.2.1.8"/>
    </reaction>
</comment>
<dbReference type="EC" id="5.2.1.8" evidence="6"/>
<dbReference type="InterPro" id="IPR011990">
    <property type="entry name" value="TPR-like_helical_dom_sf"/>
</dbReference>
<accession>A0A1E5SYV6</accession>
<dbReference type="SUPFAM" id="SSF48452">
    <property type="entry name" value="TPR-like"/>
    <property type="match status" value="1"/>
</dbReference>
<dbReference type="RefSeq" id="WP_069835823.1">
    <property type="nucleotide sequence ID" value="NZ_MDGQ01000005.1"/>
</dbReference>
<dbReference type="STRING" id="1563681.BFP71_12610"/>
<keyword evidence="7" id="KW-0732">Signal</keyword>
<evidence type="ECO:0000256" key="7">
    <source>
        <dbReference type="SAM" id="SignalP"/>
    </source>
</evidence>
<evidence type="ECO:0000256" key="5">
    <source>
        <dbReference type="PROSITE-ProRule" id="PRU00277"/>
    </source>
</evidence>
<gene>
    <name evidence="9" type="ORF">BFP71_12610</name>
</gene>
<dbReference type="Proteomes" id="UP000095552">
    <property type="component" value="Unassembled WGS sequence"/>
</dbReference>
<dbReference type="PROSITE" id="PS50059">
    <property type="entry name" value="FKBP_PPIASE"/>
    <property type="match status" value="1"/>
</dbReference>
<name>A0A1E5SYV6_9BACT</name>
<dbReference type="PROSITE" id="PS51257">
    <property type="entry name" value="PROKAR_LIPOPROTEIN"/>
    <property type="match status" value="1"/>
</dbReference>
<feature type="chain" id="PRO_5009185785" description="Peptidyl-prolyl cis-trans isomerase" evidence="7">
    <location>
        <begin position="24"/>
        <end position="269"/>
    </location>
</feature>
<dbReference type="OrthoDB" id="9814548at2"/>
<dbReference type="SUPFAM" id="SSF54534">
    <property type="entry name" value="FKBP-like"/>
    <property type="match status" value="1"/>
</dbReference>
<comment type="similarity">
    <text evidence="2 6">Belongs to the FKBP-type PPIase family.</text>
</comment>
<keyword evidence="3 5" id="KW-0697">Rotamase</keyword>
<evidence type="ECO:0000256" key="4">
    <source>
        <dbReference type="ARBA" id="ARBA00023235"/>
    </source>
</evidence>
<evidence type="ECO:0000256" key="2">
    <source>
        <dbReference type="ARBA" id="ARBA00006577"/>
    </source>
</evidence>
<dbReference type="PANTHER" id="PTHR43811">
    <property type="entry name" value="FKBP-TYPE PEPTIDYL-PROLYL CIS-TRANS ISOMERASE FKPA"/>
    <property type="match status" value="1"/>
</dbReference>
<evidence type="ECO:0000313" key="9">
    <source>
        <dbReference type="EMBL" id="OEK04318.1"/>
    </source>
</evidence>
<evidence type="ECO:0000256" key="3">
    <source>
        <dbReference type="ARBA" id="ARBA00023110"/>
    </source>
</evidence>
<organism evidence="9 10">
    <name type="scientific">Roseivirga misakiensis</name>
    <dbReference type="NCBI Taxonomy" id="1563681"/>
    <lineage>
        <taxon>Bacteria</taxon>
        <taxon>Pseudomonadati</taxon>
        <taxon>Bacteroidota</taxon>
        <taxon>Cytophagia</taxon>
        <taxon>Cytophagales</taxon>
        <taxon>Roseivirgaceae</taxon>
        <taxon>Roseivirga</taxon>
    </lineage>
</organism>
<feature type="domain" description="PPIase FKBP-type" evidence="8">
    <location>
        <begin position="59"/>
        <end position="146"/>
    </location>
</feature>
<evidence type="ECO:0000256" key="1">
    <source>
        <dbReference type="ARBA" id="ARBA00000971"/>
    </source>
</evidence>
<feature type="signal peptide" evidence="7">
    <location>
        <begin position="1"/>
        <end position="23"/>
    </location>
</feature>
<evidence type="ECO:0000313" key="10">
    <source>
        <dbReference type="Proteomes" id="UP000095552"/>
    </source>
</evidence>
<dbReference type="InterPro" id="IPR001179">
    <property type="entry name" value="PPIase_FKBP_dom"/>
</dbReference>
<dbReference type="Gene3D" id="3.10.50.40">
    <property type="match status" value="1"/>
</dbReference>
<protein>
    <recommendedName>
        <fullName evidence="6">Peptidyl-prolyl cis-trans isomerase</fullName>
        <ecNumber evidence="6">5.2.1.8</ecNumber>
    </recommendedName>
</protein>
<dbReference type="Pfam" id="PF00254">
    <property type="entry name" value="FKBP_C"/>
    <property type="match status" value="1"/>
</dbReference>
<dbReference type="PANTHER" id="PTHR43811:SF19">
    <property type="entry name" value="39 KDA FK506-BINDING NUCLEAR PROTEIN"/>
    <property type="match status" value="1"/>
</dbReference>
<comment type="caution">
    <text evidence="9">The sequence shown here is derived from an EMBL/GenBank/DDBJ whole genome shotgun (WGS) entry which is preliminary data.</text>
</comment>
<dbReference type="GO" id="GO:0003755">
    <property type="term" value="F:peptidyl-prolyl cis-trans isomerase activity"/>
    <property type="evidence" value="ECO:0007669"/>
    <property type="project" value="UniProtKB-UniRule"/>
</dbReference>